<gene>
    <name evidence="2" type="ORF">Tco_0878026</name>
</gene>
<evidence type="ECO:0000313" key="2">
    <source>
        <dbReference type="EMBL" id="GJT19320.1"/>
    </source>
</evidence>
<sequence>MEHFFCGLSAVIQTSWTSVNPRRRFYGCPHVEGGWIFSSARPTNVLTSNDDNFRLAKDKKQIGRKSNIIGWCEYKIEEVYETRFFESEGGRGRGVKEKRHGLATDSLSDKSAKVSKQDNEALGNDPNTSSLNVVNEVDKIDVGSGNIDANNVTMMGPAISTSSPCNSNSYANVTSKPSRKSVNFRTLFTKNIGFGHVQEECTKNIGAGETKNLKKPSQTPKGVLVGQKVSKSSPFDVLTLVESDVELGTNGGTSNLANLEANSSGSLFWNMDSSSPSTTPIIEKIDKIEKLIINGKVTLVDDEGKPLEKDGYGIQSFLEQGKESYENDDYEYDPYDDDMYEGRAFSGAVYLGDHVDVPSTSDRLLIELENQVQRLMEAHIAPKQSSQVNKIVSSCEIGSGPYDTQYCMENPEQDFVDYASSHTDEAVVIMEYLANIGKRRAFWSLNEDILKITILTTNTPYPSRRYGVSVPALTKDHKGNKTNTPYPDKINTPY</sequence>
<proteinExistence type="predicted"/>
<comment type="caution">
    <text evidence="2">The sequence shown here is derived from an EMBL/GenBank/DDBJ whole genome shotgun (WGS) entry which is preliminary data.</text>
</comment>
<dbReference type="Proteomes" id="UP001151760">
    <property type="component" value="Unassembled WGS sequence"/>
</dbReference>
<keyword evidence="3" id="KW-1185">Reference proteome</keyword>
<organism evidence="2 3">
    <name type="scientific">Tanacetum coccineum</name>
    <dbReference type="NCBI Taxonomy" id="301880"/>
    <lineage>
        <taxon>Eukaryota</taxon>
        <taxon>Viridiplantae</taxon>
        <taxon>Streptophyta</taxon>
        <taxon>Embryophyta</taxon>
        <taxon>Tracheophyta</taxon>
        <taxon>Spermatophyta</taxon>
        <taxon>Magnoliopsida</taxon>
        <taxon>eudicotyledons</taxon>
        <taxon>Gunneridae</taxon>
        <taxon>Pentapetalae</taxon>
        <taxon>asterids</taxon>
        <taxon>campanulids</taxon>
        <taxon>Asterales</taxon>
        <taxon>Asteraceae</taxon>
        <taxon>Asteroideae</taxon>
        <taxon>Anthemideae</taxon>
        <taxon>Anthemidinae</taxon>
        <taxon>Tanacetum</taxon>
    </lineage>
</organism>
<feature type="region of interest" description="Disordered" evidence="1">
    <location>
        <begin position="90"/>
        <end position="130"/>
    </location>
</feature>
<feature type="region of interest" description="Disordered" evidence="1">
    <location>
        <begin position="474"/>
        <end position="494"/>
    </location>
</feature>
<evidence type="ECO:0000256" key="1">
    <source>
        <dbReference type="SAM" id="MobiDB-lite"/>
    </source>
</evidence>
<feature type="compositionally biased region" description="Basic and acidic residues" evidence="1">
    <location>
        <begin position="107"/>
        <end position="119"/>
    </location>
</feature>
<accession>A0ABQ5BWR3</accession>
<protein>
    <submittedName>
        <fullName evidence="2">Uncharacterized protein</fullName>
    </submittedName>
</protein>
<name>A0ABQ5BWR3_9ASTR</name>
<dbReference type="EMBL" id="BQNB010013707">
    <property type="protein sequence ID" value="GJT19320.1"/>
    <property type="molecule type" value="Genomic_DNA"/>
</dbReference>
<reference evidence="2" key="1">
    <citation type="journal article" date="2022" name="Int. J. Mol. Sci.">
        <title>Draft Genome of Tanacetum Coccineum: Genomic Comparison of Closely Related Tanacetum-Family Plants.</title>
        <authorList>
            <person name="Yamashiro T."/>
            <person name="Shiraishi A."/>
            <person name="Nakayama K."/>
            <person name="Satake H."/>
        </authorList>
    </citation>
    <scope>NUCLEOTIDE SEQUENCE</scope>
</reference>
<reference evidence="2" key="2">
    <citation type="submission" date="2022-01" db="EMBL/GenBank/DDBJ databases">
        <authorList>
            <person name="Yamashiro T."/>
            <person name="Shiraishi A."/>
            <person name="Satake H."/>
            <person name="Nakayama K."/>
        </authorList>
    </citation>
    <scope>NUCLEOTIDE SEQUENCE</scope>
</reference>
<evidence type="ECO:0000313" key="3">
    <source>
        <dbReference type="Proteomes" id="UP001151760"/>
    </source>
</evidence>